<dbReference type="Gene3D" id="3.20.20.450">
    <property type="entry name" value="EAL domain"/>
    <property type="match status" value="1"/>
</dbReference>
<protein>
    <submittedName>
        <fullName evidence="2">Two-component response regulator</fullName>
    </submittedName>
</protein>
<dbReference type="RefSeq" id="WP_088421712.1">
    <property type="nucleotide sequence ID" value="NZ_NJBA01000015.1"/>
</dbReference>
<dbReference type="InterPro" id="IPR035919">
    <property type="entry name" value="EAL_sf"/>
</dbReference>
<dbReference type="EMBL" id="NJBA01000015">
    <property type="protein sequence ID" value="OWP47517.1"/>
    <property type="molecule type" value="Genomic_DNA"/>
</dbReference>
<dbReference type="AlphaFoldDB" id="A0A246F5T3"/>
<dbReference type="eggNOG" id="COG2200">
    <property type="taxonomic scope" value="Bacteria"/>
</dbReference>
<dbReference type="CDD" id="cd01948">
    <property type="entry name" value="EAL"/>
    <property type="match status" value="1"/>
</dbReference>
<dbReference type="Pfam" id="PF00563">
    <property type="entry name" value="EAL"/>
    <property type="match status" value="1"/>
</dbReference>
<dbReference type="InterPro" id="IPR050706">
    <property type="entry name" value="Cyclic-di-GMP_PDE-like"/>
</dbReference>
<name>A0A246F5T3_PSENT</name>
<evidence type="ECO:0000313" key="3">
    <source>
        <dbReference type="Proteomes" id="UP000198145"/>
    </source>
</evidence>
<dbReference type="PROSITE" id="PS50883">
    <property type="entry name" value="EAL"/>
    <property type="match status" value="1"/>
</dbReference>
<dbReference type="PANTHER" id="PTHR33121:SF70">
    <property type="entry name" value="SIGNALING PROTEIN YKOW"/>
    <property type="match status" value="1"/>
</dbReference>
<dbReference type="GO" id="GO:0071111">
    <property type="term" value="F:cyclic-guanylate-specific phosphodiesterase activity"/>
    <property type="evidence" value="ECO:0007669"/>
    <property type="project" value="InterPro"/>
</dbReference>
<organism evidence="2 3">
    <name type="scientific">Pseudomonas nitroreducens</name>
    <dbReference type="NCBI Taxonomy" id="46680"/>
    <lineage>
        <taxon>Bacteria</taxon>
        <taxon>Pseudomonadati</taxon>
        <taxon>Pseudomonadota</taxon>
        <taxon>Gammaproteobacteria</taxon>
        <taxon>Pseudomonadales</taxon>
        <taxon>Pseudomonadaceae</taxon>
        <taxon>Pseudomonas</taxon>
    </lineage>
</organism>
<dbReference type="STRING" id="46680.GCA_000807755_00675"/>
<sequence>MSPLSALVLQASGLHRSTAVTALHHLGYSFLSEVSSNAFALDRLRSQGGVHLLICDVRIDPVARLEFLQTVARERLAHGVVVSGEMAPGTWSALSHLLQLQGMKVFWLGNEAATLERLRALLADFQPREEQLGLPLNETTGDDEGEAANLPAHGRLRAHLQPKVSVATTQVYGFEVLARWQLEDGSVLLPSEFLPGLRRAGKLDSMLFELMTQAVEALRCLGNNELKLSFNLEAEQIAQTDFAAAVDRNLRALDFDPRRITFELTESSPLHAPPLSLENVLRLRLLGCGLAIDDFGCGHSTLQRLMELPFTEMKLDRHLVADVNNGDPRRLIVLRNALALGRELGLKVIAEGVENAAQLRQLQQLECDCAQGYLFGKPMDASQVGTFLRGAPPRLQKLEAVQALRPAQ</sequence>
<feature type="domain" description="EAL" evidence="1">
    <location>
        <begin position="137"/>
        <end position="392"/>
    </location>
</feature>
<evidence type="ECO:0000313" key="2">
    <source>
        <dbReference type="EMBL" id="OWP47517.1"/>
    </source>
</evidence>
<dbReference type="InterPro" id="IPR001633">
    <property type="entry name" value="EAL_dom"/>
</dbReference>
<dbReference type="Proteomes" id="UP000198145">
    <property type="component" value="Unassembled WGS sequence"/>
</dbReference>
<reference evidence="2 3" key="1">
    <citation type="submission" date="2017-06" db="EMBL/GenBank/DDBJ databases">
        <title>Draft genome of Pseudomonas nitroreducens DF05.</title>
        <authorList>
            <person name="Iyer R."/>
        </authorList>
    </citation>
    <scope>NUCLEOTIDE SEQUENCE [LARGE SCALE GENOMIC DNA]</scope>
    <source>
        <strain evidence="2 3">DF05</strain>
    </source>
</reference>
<dbReference type="SMART" id="SM00052">
    <property type="entry name" value="EAL"/>
    <property type="match status" value="1"/>
</dbReference>
<gene>
    <name evidence="2" type="ORF">CEG18_28340</name>
</gene>
<proteinExistence type="predicted"/>
<evidence type="ECO:0000259" key="1">
    <source>
        <dbReference type="PROSITE" id="PS50883"/>
    </source>
</evidence>
<dbReference type="SUPFAM" id="SSF141868">
    <property type="entry name" value="EAL domain-like"/>
    <property type="match status" value="1"/>
</dbReference>
<dbReference type="PANTHER" id="PTHR33121">
    <property type="entry name" value="CYCLIC DI-GMP PHOSPHODIESTERASE PDEF"/>
    <property type="match status" value="1"/>
</dbReference>
<comment type="caution">
    <text evidence="2">The sequence shown here is derived from an EMBL/GenBank/DDBJ whole genome shotgun (WGS) entry which is preliminary data.</text>
</comment>
<accession>A0A246F5T3</accession>